<feature type="transmembrane region" description="Helical" evidence="1">
    <location>
        <begin position="12"/>
        <end position="31"/>
    </location>
</feature>
<keyword evidence="1" id="KW-0472">Membrane</keyword>
<feature type="transmembrane region" description="Helical" evidence="1">
    <location>
        <begin position="37"/>
        <end position="55"/>
    </location>
</feature>
<dbReference type="Pfam" id="PF09581">
    <property type="entry name" value="Spore_III_AF"/>
    <property type="match status" value="1"/>
</dbReference>
<name>A0A7W1XDC3_9BACL</name>
<keyword evidence="1" id="KW-1133">Transmembrane helix</keyword>
<dbReference type="RefSeq" id="WP_033102359.1">
    <property type="nucleotide sequence ID" value="NZ_JACEIP010000044.1"/>
</dbReference>
<dbReference type="AlphaFoldDB" id="A0A7W1XDC3"/>
<comment type="caution">
    <text evidence="2">The sequence shown here is derived from an EMBL/GenBank/DDBJ whole genome shotgun (WGS) entry which is preliminary data.</text>
</comment>
<evidence type="ECO:0000313" key="2">
    <source>
        <dbReference type="EMBL" id="MBA4544533.1"/>
    </source>
</evidence>
<organism evidence="2 3">
    <name type="scientific">Thermoactinomyces daqus</name>
    <dbReference type="NCBI Taxonomy" id="1329516"/>
    <lineage>
        <taxon>Bacteria</taxon>
        <taxon>Bacillati</taxon>
        <taxon>Bacillota</taxon>
        <taxon>Bacilli</taxon>
        <taxon>Bacillales</taxon>
        <taxon>Thermoactinomycetaceae</taxon>
        <taxon>Thermoactinomyces</taxon>
    </lineage>
</organism>
<accession>A0A7W1XDC3</accession>
<dbReference type="OrthoDB" id="2375554at2"/>
<protein>
    <submittedName>
        <fullName evidence="2">Stage III sporulation protein AF</fullName>
    </submittedName>
</protein>
<dbReference type="InterPro" id="IPR014245">
    <property type="entry name" value="Spore_III_AF"/>
</dbReference>
<gene>
    <name evidence="2" type="primary">spoIIIAF</name>
    <name evidence="2" type="ORF">H1164_17020</name>
</gene>
<dbReference type="EMBL" id="JACEIP010000044">
    <property type="protein sequence ID" value="MBA4544533.1"/>
    <property type="molecule type" value="Genomic_DNA"/>
</dbReference>
<keyword evidence="3" id="KW-1185">Reference proteome</keyword>
<proteinExistence type="predicted"/>
<evidence type="ECO:0000256" key="1">
    <source>
        <dbReference type="SAM" id="Phobius"/>
    </source>
</evidence>
<keyword evidence="1" id="KW-0812">Transmembrane</keyword>
<sequence length="212" mass="24158">MIEWLGDWLKQVILLILIAAFIDLLLPNHSLDRYVKLVMGLLIIMAILSPIFHLLSKDLDLSRIAFGTMNPTGKGMEPISQIREDSAKVKHSQTEQIRDRSEQAMAQEIKDQINRHFHITVADADVTLAQKENQWEIRQVRILLEEGKADENPANPAMKPIEPVHIQVGDESPQRAKNDEQQRIGERISRFIADSWDLAPDQIIVTFTQPDG</sequence>
<dbReference type="NCBIfam" id="TIGR02896">
    <property type="entry name" value="spore_III_AF"/>
    <property type="match status" value="1"/>
</dbReference>
<reference evidence="2 3" key="1">
    <citation type="submission" date="2020-07" db="EMBL/GenBank/DDBJ databases">
        <authorList>
            <person name="Feng H."/>
        </authorList>
    </citation>
    <scope>NUCLEOTIDE SEQUENCE [LARGE SCALE GENOMIC DNA]</scope>
    <source>
        <strain evidence="3">s-11</strain>
    </source>
</reference>
<dbReference type="Proteomes" id="UP000530514">
    <property type="component" value="Unassembled WGS sequence"/>
</dbReference>
<evidence type="ECO:0000313" key="3">
    <source>
        <dbReference type="Proteomes" id="UP000530514"/>
    </source>
</evidence>